<dbReference type="Proteomes" id="UP000499080">
    <property type="component" value="Unassembled WGS sequence"/>
</dbReference>
<protein>
    <submittedName>
        <fullName evidence="1">Uncharacterized protein</fullName>
    </submittedName>
</protein>
<name>A0A4Y2GRH0_ARAVE</name>
<keyword evidence="2" id="KW-1185">Reference proteome</keyword>
<accession>A0A4Y2GRH0</accession>
<evidence type="ECO:0000313" key="1">
    <source>
        <dbReference type="EMBL" id="GBM55108.1"/>
    </source>
</evidence>
<reference evidence="1 2" key="1">
    <citation type="journal article" date="2019" name="Sci. Rep.">
        <title>Orb-weaving spider Araneus ventricosus genome elucidates the spidroin gene catalogue.</title>
        <authorList>
            <person name="Kono N."/>
            <person name="Nakamura H."/>
            <person name="Ohtoshi R."/>
            <person name="Moran D.A.P."/>
            <person name="Shinohara A."/>
            <person name="Yoshida Y."/>
            <person name="Fujiwara M."/>
            <person name="Mori M."/>
            <person name="Tomita M."/>
            <person name="Arakawa K."/>
        </authorList>
    </citation>
    <scope>NUCLEOTIDE SEQUENCE [LARGE SCALE GENOMIC DNA]</scope>
</reference>
<organism evidence="1 2">
    <name type="scientific">Araneus ventricosus</name>
    <name type="common">Orbweaver spider</name>
    <name type="synonym">Epeira ventricosa</name>
    <dbReference type="NCBI Taxonomy" id="182803"/>
    <lineage>
        <taxon>Eukaryota</taxon>
        <taxon>Metazoa</taxon>
        <taxon>Ecdysozoa</taxon>
        <taxon>Arthropoda</taxon>
        <taxon>Chelicerata</taxon>
        <taxon>Arachnida</taxon>
        <taxon>Araneae</taxon>
        <taxon>Araneomorphae</taxon>
        <taxon>Entelegynae</taxon>
        <taxon>Araneoidea</taxon>
        <taxon>Araneidae</taxon>
        <taxon>Araneus</taxon>
    </lineage>
</organism>
<sequence>MVQWKGLRFGAEMVQWKGLRFGAEMVQWKGLRFGVEGPQASSMIPLKIRGVIRCNTVWTGANISGKGQPSRIRRVS</sequence>
<dbReference type="EMBL" id="BGPR01001486">
    <property type="protein sequence ID" value="GBM55108.1"/>
    <property type="molecule type" value="Genomic_DNA"/>
</dbReference>
<evidence type="ECO:0000313" key="2">
    <source>
        <dbReference type="Proteomes" id="UP000499080"/>
    </source>
</evidence>
<dbReference type="AlphaFoldDB" id="A0A4Y2GRH0"/>
<proteinExistence type="predicted"/>
<gene>
    <name evidence="1" type="ORF">AVEN_208621_1</name>
</gene>
<comment type="caution">
    <text evidence="1">The sequence shown here is derived from an EMBL/GenBank/DDBJ whole genome shotgun (WGS) entry which is preliminary data.</text>
</comment>